<dbReference type="Proteomes" id="UP001066276">
    <property type="component" value="Chromosome 3_1"/>
</dbReference>
<comment type="caution">
    <text evidence="1">The sequence shown here is derived from an EMBL/GenBank/DDBJ whole genome shotgun (WGS) entry which is preliminary data.</text>
</comment>
<proteinExistence type="predicted"/>
<evidence type="ECO:0000313" key="1">
    <source>
        <dbReference type="EMBL" id="KAJ1189336.1"/>
    </source>
</evidence>
<sequence length="132" mass="14128">MPGPDVAPGPLYRTAVLSSSQPPAERAFTFMFLSPAAHRASPSCDRGDPAASSGTTVIFYCRPAGLGSLGECPCFRERTYFFRPPLQPPSRLVPSSVCVAASHNGQVRACEDLRSPRAQSGHVQMHTSYFAA</sequence>
<reference evidence="1" key="1">
    <citation type="journal article" date="2022" name="bioRxiv">
        <title>Sequencing and chromosome-scale assembly of the giantPleurodeles waltlgenome.</title>
        <authorList>
            <person name="Brown T."/>
            <person name="Elewa A."/>
            <person name="Iarovenko S."/>
            <person name="Subramanian E."/>
            <person name="Araus A.J."/>
            <person name="Petzold A."/>
            <person name="Susuki M."/>
            <person name="Suzuki K.-i.T."/>
            <person name="Hayashi T."/>
            <person name="Toyoda A."/>
            <person name="Oliveira C."/>
            <person name="Osipova E."/>
            <person name="Leigh N.D."/>
            <person name="Simon A."/>
            <person name="Yun M.H."/>
        </authorList>
    </citation>
    <scope>NUCLEOTIDE SEQUENCE</scope>
    <source>
        <strain evidence="1">20211129_DDA</strain>
        <tissue evidence="1">Liver</tissue>
    </source>
</reference>
<keyword evidence="2" id="KW-1185">Reference proteome</keyword>
<name>A0AAV7UL36_PLEWA</name>
<organism evidence="1 2">
    <name type="scientific">Pleurodeles waltl</name>
    <name type="common">Iberian ribbed newt</name>
    <dbReference type="NCBI Taxonomy" id="8319"/>
    <lineage>
        <taxon>Eukaryota</taxon>
        <taxon>Metazoa</taxon>
        <taxon>Chordata</taxon>
        <taxon>Craniata</taxon>
        <taxon>Vertebrata</taxon>
        <taxon>Euteleostomi</taxon>
        <taxon>Amphibia</taxon>
        <taxon>Batrachia</taxon>
        <taxon>Caudata</taxon>
        <taxon>Salamandroidea</taxon>
        <taxon>Salamandridae</taxon>
        <taxon>Pleurodelinae</taxon>
        <taxon>Pleurodeles</taxon>
    </lineage>
</organism>
<accession>A0AAV7UL36</accession>
<gene>
    <name evidence="1" type="ORF">NDU88_006084</name>
</gene>
<protein>
    <submittedName>
        <fullName evidence="1">Uncharacterized protein</fullName>
    </submittedName>
</protein>
<dbReference type="EMBL" id="JANPWB010000005">
    <property type="protein sequence ID" value="KAJ1189336.1"/>
    <property type="molecule type" value="Genomic_DNA"/>
</dbReference>
<dbReference type="AlphaFoldDB" id="A0AAV7UL36"/>
<evidence type="ECO:0000313" key="2">
    <source>
        <dbReference type="Proteomes" id="UP001066276"/>
    </source>
</evidence>